<accession>A0AA38H6K4</accession>
<evidence type="ECO:0000313" key="11">
    <source>
        <dbReference type="Proteomes" id="UP001164286"/>
    </source>
</evidence>
<keyword evidence="11" id="KW-1185">Reference proteome</keyword>
<evidence type="ECO:0000256" key="7">
    <source>
        <dbReference type="ARBA" id="ARBA00047508"/>
    </source>
</evidence>
<dbReference type="Proteomes" id="UP001164286">
    <property type="component" value="Unassembled WGS sequence"/>
</dbReference>
<comment type="catalytic activity">
    <reaction evidence="7 8">
        <text>D-erythrose 4-phosphate + phosphoenolpyruvate + H2O = 7-phospho-2-dehydro-3-deoxy-D-arabino-heptonate + phosphate</text>
        <dbReference type="Rhea" id="RHEA:14717"/>
        <dbReference type="ChEBI" id="CHEBI:15377"/>
        <dbReference type="ChEBI" id="CHEBI:16897"/>
        <dbReference type="ChEBI" id="CHEBI:43474"/>
        <dbReference type="ChEBI" id="CHEBI:58394"/>
        <dbReference type="ChEBI" id="CHEBI:58702"/>
        <dbReference type="EC" id="2.5.1.54"/>
    </reaction>
</comment>
<evidence type="ECO:0000259" key="9">
    <source>
        <dbReference type="Pfam" id="PF00793"/>
    </source>
</evidence>
<comment type="caution">
    <text evidence="10">The sequence shown here is derived from an EMBL/GenBank/DDBJ whole genome shotgun (WGS) entry which is preliminary data.</text>
</comment>
<evidence type="ECO:0000256" key="4">
    <source>
        <dbReference type="ARBA" id="ARBA00022605"/>
    </source>
</evidence>
<dbReference type="InterPro" id="IPR013785">
    <property type="entry name" value="Aldolase_TIM"/>
</dbReference>
<comment type="similarity">
    <text evidence="3 8">Belongs to the class-I DAHP synthase family.</text>
</comment>
<sequence length="375" mass="40566">MPVATHSPDRSRPLDDNNVTGYDPLIPPALLRHDLPVTPAAIKTISSSRRTCASIVAQTDPRLLVVVGPCSIHDIDQAKEYASRLRKGVAEGRWPGLEIVMRAYFEKPRTTVGWKGLINDPDVNGTFQINKGLRLARELLRDINEMGMPIGCELLDTISPQFIADLITWGAIGARTTESQLHRELASGSGFPIGFKNGTDGSVSVAIDAMQSASHPHNFMGINSQGMASIVRTAGNKDCHVILRGGSGGPNYASEYVQKALTDIKQKNPNVPASLMVDCSHGNSSKNHLNQPKVAEDVGKQIAAGEEGIVGIMFESNLMGGKQSSDQPRENLEYGVSITDACVDWEMTVDMLDGLNKASETRRALIEKRNGEKAE</sequence>
<dbReference type="NCBIfam" id="NF009395">
    <property type="entry name" value="PRK12755.1"/>
    <property type="match status" value="1"/>
</dbReference>
<dbReference type="Pfam" id="PF00793">
    <property type="entry name" value="DAHP_synth_1"/>
    <property type="match status" value="1"/>
</dbReference>
<protein>
    <recommendedName>
        <fullName evidence="8">Phospho-2-dehydro-3-deoxyheptonate aldolase</fullName>
        <ecNumber evidence="8">2.5.1.54</ecNumber>
    </recommendedName>
</protein>
<gene>
    <name evidence="10" type="ORF">MKK02DRAFT_26258</name>
</gene>
<evidence type="ECO:0000256" key="8">
    <source>
        <dbReference type="PIRNR" id="PIRNR001361"/>
    </source>
</evidence>
<dbReference type="Gene3D" id="3.20.20.70">
    <property type="entry name" value="Aldolase class I"/>
    <property type="match status" value="1"/>
</dbReference>
<proteinExistence type="inferred from homology"/>
<dbReference type="PIRSF" id="PIRSF001361">
    <property type="entry name" value="DAHP_synthase"/>
    <property type="match status" value="1"/>
</dbReference>
<dbReference type="InterPro" id="IPR006219">
    <property type="entry name" value="DAHP_synth_1"/>
</dbReference>
<dbReference type="SUPFAM" id="SSF51569">
    <property type="entry name" value="Aldolase"/>
    <property type="match status" value="1"/>
</dbReference>
<evidence type="ECO:0000256" key="5">
    <source>
        <dbReference type="ARBA" id="ARBA00022679"/>
    </source>
</evidence>
<name>A0AA38H6K4_9TREE</name>
<keyword evidence="5 8" id="KW-0808">Transferase</keyword>
<dbReference type="GO" id="GO:0008652">
    <property type="term" value="P:amino acid biosynthetic process"/>
    <property type="evidence" value="ECO:0007669"/>
    <property type="project" value="UniProtKB-KW"/>
</dbReference>
<dbReference type="GO" id="GO:0005737">
    <property type="term" value="C:cytoplasm"/>
    <property type="evidence" value="ECO:0007669"/>
    <property type="project" value="TreeGrafter"/>
</dbReference>
<reference evidence="10" key="1">
    <citation type="journal article" date="2022" name="G3 (Bethesda)">
        <title>High quality genome of the basidiomycete yeast Dioszegia hungarica PDD-24b-2 isolated from cloud water.</title>
        <authorList>
            <person name="Jarrige D."/>
            <person name="Haridas S."/>
            <person name="Bleykasten-Grosshans C."/>
            <person name="Joly M."/>
            <person name="Nadalig T."/>
            <person name="Sancelme M."/>
            <person name="Vuilleumier S."/>
            <person name="Grigoriev I.V."/>
            <person name="Amato P."/>
            <person name="Bringel F."/>
        </authorList>
    </citation>
    <scope>NUCLEOTIDE SEQUENCE</scope>
    <source>
        <strain evidence="10">PDD-24b-2</strain>
    </source>
</reference>
<dbReference type="FunFam" id="3.20.20.70:FF:000005">
    <property type="entry name" value="Phospho-2-dehydro-3-deoxyheptonate aldolase"/>
    <property type="match status" value="1"/>
</dbReference>
<keyword evidence="4 8" id="KW-0028">Amino-acid biosynthesis</keyword>
<dbReference type="PANTHER" id="PTHR21225">
    <property type="entry name" value="PHOSPHO-2-DEHYDRO-3-DEOXYHEPTONATE ALDOLASE DAHP SYNTHETASE"/>
    <property type="match status" value="1"/>
</dbReference>
<comment type="pathway">
    <text evidence="2">Metabolic intermediate biosynthesis; chorismate biosynthesis; chorismate from D-erythrose 4-phosphate and phosphoenolpyruvate: step 1/7.</text>
</comment>
<feature type="domain" description="DAHP synthetase I/KDSA" evidence="9">
    <location>
        <begin position="54"/>
        <end position="351"/>
    </location>
</feature>
<dbReference type="GO" id="GO:0009073">
    <property type="term" value="P:aromatic amino acid family biosynthetic process"/>
    <property type="evidence" value="ECO:0007669"/>
    <property type="project" value="UniProtKB-KW"/>
</dbReference>
<dbReference type="GeneID" id="77726366"/>
<keyword evidence="6 8" id="KW-0057">Aromatic amino acid biosynthesis</keyword>
<dbReference type="EC" id="2.5.1.54" evidence="8"/>
<organism evidence="10 11">
    <name type="scientific">Dioszegia hungarica</name>
    <dbReference type="NCBI Taxonomy" id="4972"/>
    <lineage>
        <taxon>Eukaryota</taxon>
        <taxon>Fungi</taxon>
        <taxon>Dikarya</taxon>
        <taxon>Basidiomycota</taxon>
        <taxon>Agaricomycotina</taxon>
        <taxon>Tremellomycetes</taxon>
        <taxon>Tremellales</taxon>
        <taxon>Bulleribasidiaceae</taxon>
        <taxon>Dioszegia</taxon>
    </lineage>
</organism>
<evidence type="ECO:0000256" key="6">
    <source>
        <dbReference type="ARBA" id="ARBA00023141"/>
    </source>
</evidence>
<evidence type="ECO:0000256" key="2">
    <source>
        <dbReference type="ARBA" id="ARBA00004688"/>
    </source>
</evidence>
<evidence type="ECO:0000313" key="10">
    <source>
        <dbReference type="EMBL" id="KAI9635552.1"/>
    </source>
</evidence>
<dbReference type="InterPro" id="IPR006218">
    <property type="entry name" value="DAHP1/KDSA"/>
</dbReference>
<dbReference type="NCBIfam" id="TIGR00034">
    <property type="entry name" value="aroFGH"/>
    <property type="match status" value="1"/>
</dbReference>
<dbReference type="GO" id="GO:0003849">
    <property type="term" value="F:3-deoxy-7-phosphoheptulonate synthase activity"/>
    <property type="evidence" value="ECO:0007669"/>
    <property type="project" value="UniProtKB-EC"/>
</dbReference>
<dbReference type="PANTHER" id="PTHR21225:SF12">
    <property type="entry name" value="PHOSPHO-2-DEHYDRO-3-DEOXYHEPTONATE ALDOLASE, TYROSINE-INHIBITED"/>
    <property type="match status" value="1"/>
</dbReference>
<comment type="function">
    <text evidence="1">Stereospecific condensation of phosphoenolpyruvate (PEP) and D-erythrose-4-phosphate (E4P) giving rise to 3-deoxy-D-arabino-heptulosonate-7-phosphate (DAHP).</text>
</comment>
<dbReference type="RefSeq" id="XP_052945329.1">
    <property type="nucleotide sequence ID" value="XM_053087165.1"/>
</dbReference>
<evidence type="ECO:0000256" key="3">
    <source>
        <dbReference type="ARBA" id="ARBA00007985"/>
    </source>
</evidence>
<dbReference type="EMBL" id="JAKWFO010000005">
    <property type="protein sequence ID" value="KAI9635552.1"/>
    <property type="molecule type" value="Genomic_DNA"/>
</dbReference>
<evidence type="ECO:0000256" key="1">
    <source>
        <dbReference type="ARBA" id="ARBA00003726"/>
    </source>
</evidence>
<dbReference type="AlphaFoldDB" id="A0AA38H6K4"/>